<feature type="compositionally biased region" description="Low complexity" evidence="2">
    <location>
        <begin position="274"/>
        <end position="295"/>
    </location>
</feature>
<comment type="caution">
    <text evidence="3">The sequence shown here is derived from an EMBL/GenBank/DDBJ whole genome shotgun (WGS) entry which is preliminary data.</text>
</comment>
<evidence type="ECO:0000313" key="4">
    <source>
        <dbReference type="Proteomes" id="UP001341840"/>
    </source>
</evidence>
<evidence type="ECO:0000256" key="2">
    <source>
        <dbReference type="SAM" id="MobiDB-lite"/>
    </source>
</evidence>
<feature type="region of interest" description="Disordered" evidence="2">
    <location>
        <begin position="271"/>
        <end position="328"/>
    </location>
</feature>
<evidence type="ECO:0000256" key="1">
    <source>
        <dbReference type="SAM" id="Coils"/>
    </source>
</evidence>
<dbReference type="EMBL" id="JASCZI010030439">
    <property type="protein sequence ID" value="MED6122633.1"/>
    <property type="molecule type" value="Genomic_DNA"/>
</dbReference>
<dbReference type="Proteomes" id="UP001341840">
    <property type="component" value="Unassembled WGS sequence"/>
</dbReference>
<feature type="coiled-coil region" evidence="1">
    <location>
        <begin position="434"/>
        <end position="503"/>
    </location>
</feature>
<evidence type="ECO:0000313" key="3">
    <source>
        <dbReference type="EMBL" id="MED6122633.1"/>
    </source>
</evidence>
<accession>A0ABU6RFM6</accession>
<reference evidence="3 4" key="1">
    <citation type="journal article" date="2023" name="Plants (Basel)">
        <title>Bridging the Gap: Combining Genomics and Transcriptomics Approaches to Understand Stylosanthes scabra, an Orphan Legume from the Brazilian Caatinga.</title>
        <authorList>
            <person name="Ferreira-Neto J.R.C."/>
            <person name="da Silva M.D."/>
            <person name="Binneck E."/>
            <person name="de Melo N.F."/>
            <person name="da Silva R.H."/>
            <person name="de Melo A.L.T.M."/>
            <person name="Pandolfi V."/>
            <person name="Bustamante F.O."/>
            <person name="Brasileiro-Vidal A.C."/>
            <person name="Benko-Iseppon A.M."/>
        </authorList>
    </citation>
    <scope>NUCLEOTIDE SEQUENCE [LARGE SCALE GENOMIC DNA]</scope>
    <source>
        <tissue evidence="3">Leaves</tissue>
    </source>
</reference>
<gene>
    <name evidence="3" type="ORF">PIB30_041574</name>
</gene>
<organism evidence="3 4">
    <name type="scientific">Stylosanthes scabra</name>
    <dbReference type="NCBI Taxonomy" id="79078"/>
    <lineage>
        <taxon>Eukaryota</taxon>
        <taxon>Viridiplantae</taxon>
        <taxon>Streptophyta</taxon>
        <taxon>Embryophyta</taxon>
        <taxon>Tracheophyta</taxon>
        <taxon>Spermatophyta</taxon>
        <taxon>Magnoliopsida</taxon>
        <taxon>eudicotyledons</taxon>
        <taxon>Gunneridae</taxon>
        <taxon>Pentapetalae</taxon>
        <taxon>rosids</taxon>
        <taxon>fabids</taxon>
        <taxon>Fabales</taxon>
        <taxon>Fabaceae</taxon>
        <taxon>Papilionoideae</taxon>
        <taxon>50 kb inversion clade</taxon>
        <taxon>dalbergioids sensu lato</taxon>
        <taxon>Dalbergieae</taxon>
        <taxon>Pterocarpus clade</taxon>
        <taxon>Stylosanthes</taxon>
    </lineage>
</organism>
<sequence>MARKFIRVLPEVIPESCKWVDSDVLGAKSVVDDAFVESFNEHYSSCVSDVEGSRYRVVAPGPEDRVCHVDLESESCIFVYEAIFTKIHPNSWGFIRGFEVIRREFGIPTSLGVFHHLFKLTKPFSKEKQQWLSFRANQNMKVFEMLEESVRDFKCLYFKVVPQPGTSPFWLDGEGEYRFPLSWNESWVNPQVGREELGESKLLFVDMLSGCWGKKPHLQTRQLLTQPSAYIQKEILCRSFVVKYAGVISGKSSVYDKFKSHLLNKSKKSANVVGTASGSSKPSSSDQSIPTSSAIPDSSSTKNASATPSPTIQSVPEVNKVVRDPLQSRKRKALEPKFGHINSKEFDHFGFVQEYLLDGNTRIPMDGENFIKNLEAVTRSSIKAAAICQAATNKMKGSVLVPEGEVGKLRDRVKVVEVEKRVIEGERSEISSKVTRVEARLNLETQDLNSAREQLKKLEKEKSKEEEKYKKLYAEYKLKVEDNQRLEAELQVAQDTIDKFSSDALLLAEEGANNLKEQIKVLIPDFDTDQIRQDHKVIDAIIVPPKPPFDGQPDPEEEEVTPEPITVVMPTSDVVPTSENVPLSENLSEVQPTMSDPPPTPPSLLSSFVVYPLFYLVLLCRFNIVVDLVLF</sequence>
<proteinExistence type="predicted"/>
<keyword evidence="1" id="KW-0175">Coiled coil</keyword>
<name>A0ABU6RFM6_9FABA</name>
<feature type="compositionally biased region" description="Polar residues" evidence="2">
    <location>
        <begin position="296"/>
        <end position="316"/>
    </location>
</feature>
<protein>
    <submittedName>
        <fullName evidence="3">Uncharacterized protein</fullName>
    </submittedName>
</protein>
<keyword evidence="4" id="KW-1185">Reference proteome</keyword>